<keyword evidence="2" id="KW-0964">Secreted</keyword>
<proteinExistence type="predicted"/>
<dbReference type="Gene3D" id="2.60.120.260">
    <property type="entry name" value="Galactose-binding domain-like"/>
    <property type="match status" value="1"/>
</dbReference>
<feature type="domain" description="VWFA" evidence="5">
    <location>
        <begin position="63"/>
        <end position="232"/>
    </location>
</feature>
<evidence type="ECO:0000313" key="7">
    <source>
        <dbReference type="Proteomes" id="UP000242849"/>
    </source>
</evidence>
<dbReference type="SMART" id="SM00327">
    <property type="entry name" value="VWA"/>
    <property type="match status" value="1"/>
</dbReference>
<dbReference type="InterPro" id="IPR052969">
    <property type="entry name" value="Thr-specific_kinase-like"/>
</dbReference>
<keyword evidence="4" id="KW-0802">TPR repeat</keyword>
<dbReference type="SUPFAM" id="SSF48452">
    <property type="entry name" value="TPR-like"/>
    <property type="match status" value="1"/>
</dbReference>
<dbReference type="PROSITE" id="PS50005">
    <property type="entry name" value="TPR"/>
    <property type="match status" value="1"/>
</dbReference>
<dbReference type="AlphaFoldDB" id="A0A1H4SRF7"/>
<evidence type="ECO:0000256" key="3">
    <source>
        <dbReference type="ARBA" id="ARBA00022729"/>
    </source>
</evidence>
<keyword evidence="7" id="KW-1185">Reference proteome</keyword>
<name>A0A1H4SRF7_PSEAG</name>
<dbReference type="Gene3D" id="1.25.40.10">
    <property type="entry name" value="Tetratricopeptide repeat domain"/>
    <property type="match status" value="1"/>
</dbReference>
<dbReference type="EMBL" id="FNSC01000001">
    <property type="protein sequence ID" value="SEC46630.1"/>
    <property type="molecule type" value="Genomic_DNA"/>
</dbReference>
<dbReference type="Pfam" id="PF25106">
    <property type="entry name" value="VWA_4"/>
    <property type="match status" value="1"/>
</dbReference>
<protein>
    <submittedName>
        <fullName evidence="6">VWFA-related domain-containing protein</fullName>
    </submittedName>
</protein>
<evidence type="ECO:0000259" key="5">
    <source>
        <dbReference type="PROSITE" id="PS50234"/>
    </source>
</evidence>
<dbReference type="InterPro" id="IPR002035">
    <property type="entry name" value="VWF_A"/>
</dbReference>
<comment type="subcellular location">
    <subcellularLocation>
        <location evidence="1">Secreted</location>
    </subcellularLocation>
</comment>
<dbReference type="InterPro" id="IPR011990">
    <property type="entry name" value="TPR-like_helical_dom_sf"/>
</dbReference>
<dbReference type="InterPro" id="IPR056861">
    <property type="entry name" value="HMCN1-like_VWA"/>
</dbReference>
<dbReference type="Proteomes" id="UP000242849">
    <property type="component" value="Unassembled WGS sequence"/>
</dbReference>
<dbReference type="Pfam" id="PF25302">
    <property type="entry name" value="NADase_transloc"/>
    <property type="match status" value="1"/>
</dbReference>
<evidence type="ECO:0000313" key="6">
    <source>
        <dbReference type="EMBL" id="SEC46630.1"/>
    </source>
</evidence>
<dbReference type="PROSITE" id="PS50234">
    <property type="entry name" value="VWFA"/>
    <property type="match status" value="1"/>
</dbReference>
<dbReference type="RefSeq" id="WP_167360323.1">
    <property type="nucleotide sequence ID" value="NZ_FNSC01000001.1"/>
</dbReference>
<feature type="repeat" description="TPR" evidence="4">
    <location>
        <begin position="425"/>
        <end position="458"/>
    </location>
</feature>
<dbReference type="InterPro" id="IPR036465">
    <property type="entry name" value="vWFA_dom_sf"/>
</dbReference>
<dbReference type="SUPFAM" id="SSF49785">
    <property type="entry name" value="Galactose-binding domain-like"/>
    <property type="match status" value="1"/>
</dbReference>
<organism evidence="6 7">
    <name type="scientific">Pseudomonas anguilliseptica</name>
    <dbReference type="NCBI Taxonomy" id="53406"/>
    <lineage>
        <taxon>Bacteria</taxon>
        <taxon>Pseudomonadati</taxon>
        <taxon>Pseudomonadota</taxon>
        <taxon>Gammaproteobacteria</taxon>
        <taxon>Pseudomonadales</taxon>
        <taxon>Pseudomonadaceae</taxon>
        <taxon>Pseudomonas</taxon>
    </lineage>
</organism>
<dbReference type="Pfam" id="PF13414">
    <property type="entry name" value="TPR_11"/>
    <property type="match status" value="1"/>
</dbReference>
<dbReference type="STRING" id="53406.SAMN05421553_0901"/>
<keyword evidence="3" id="KW-0732">Signal</keyword>
<reference evidence="7" key="1">
    <citation type="submission" date="2016-10" db="EMBL/GenBank/DDBJ databases">
        <authorList>
            <person name="Varghese N."/>
            <person name="Submissions S."/>
        </authorList>
    </citation>
    <scope>NUCLEOTIDE SEQUENCE [LARGE SCALE GENOMIC DNA]</scope>
    <source>
        <strain evidence="7">DSM 12111</strain>
    </source>
</reference>
<dbReference type="Gene3D" id="3.40.50.410">
    <property type="entry name" value="von Willebrand factor, type A domain"/>
    <property type="match status" value="1"/>
</dbReference>
<evidence type="ECO:0000256" key="1">
    <source>
        <dbReference type="ARBA" id="ARBA00004613"/>
    </source>
</evidence>
<dbReference type="SMART" id="SM00028">
    <property type="entry name" value="TPR"/>
    <property type="match status" value="3"/>
</dbReference>
<evidence type="ECO:0000256" key="4">
    <source>
        <dbReference type="PROSITE-ProRule" id="PRU00339"/>
    </source>
</evidence>
<dbReference type="CDD" id="cd00198">
    <property type="entry name" value="vWFA"/>
    <property type="match status" value="1"/>
</dbReference>
<sequence>MFLSSRFPLISVDVNVRDAKSGAPISGLLPADFVVMEDLKPSDVLSVESVAPISADTRGVDFVFVFVFDDTGSMAEEIDGLIQRTLEFANIVQASGFDYRFALVSFGDELNSKVDFTTSADDFKRSVTALSADGGGDEPENALDALHYAATEFSHDPERRKVFILITDAPFHSADNVTARTANDVLADLDKLDAVLNVVGPNLDEYRWLADSRAGSFYDKDSGQFKRVIEQIAGGSASNYRLTLRSSRPDFDNTWRALDVEVKGAAEGRGVSQYQAPSWVTASSRADAGRGIDSRFAPHNLVDGNSASSWAEGITGSGVGEWAALNFSVPVKIDRFALSLPQGSSVQKVGVLINDDAKRFYVLEVGKSRQVFTLPEAIEVSRFKVVLEAADAGENGLAEIELFSGDKLIAPIARAHDILRTAKLALEQNRQGEKLYHEKKYDDAVFYYREALKNDPTYAQAYSNLGLAFQRQNKLADAIWANRQAIAFARGSSRSTVLASSYYNIARIFEAQHQYEQALQNFIWAKSNKENKVYDTAITRMRERLGR</sequence>
<dbReference type="InterPro" id="IPR057561">
    <property type="entry name" value="NADase_transloc"/>
</dbReference>
<dbReference type="PANTHER" id="PTHR47763">
    <property type="entry name" value="ALPHA-PROTEIN KINASE VWKA"/>
    <property type="match status" value="1"/>
</dbReference>
<dbReference type="SUPFAM" id="SSF53300">
    <property type="entry name" value="vWA-like"/>
    <property type="match status" value="1"/>
</dbReference>
<accession>A0A1H4SRF7</accession>
<dbReference type="InterPro" id="IPR008979">
    <property type="entry name" value="Galactose-bd-like_sf"/>
</dbReference>
<gene>
    <name evidence="6" type="ORF">SAMN05421553_0901</name>
</gene>
<evidence type="ECO:0000256" key="2">
    <source>
        <dbReference type="ARBA" id="ARBA00022525"/>
    </source>
</evidence>
<dbReference type="InterPro" id="IPR019734">
    <property type="entry name" value="TPR_rpt"/>
</dbReference>